<sequence>RLMALPICLDAGYLTGFLPFSKGASTLTFATISVTAVEYGHKRSSTPFGSRNRGP</sequence>
<evidence type="ECO:0000313" key="1">
    <source>
        <dbReference type="EMBL" id="QDH87593.1"/>
    </source>
</evidence>
<reference evidence="1" key="1">
    <citation type="submission" date="2019-05" db="EMBL/GenBank/DDBJ databases">
        <title>Metatranscriptomic reconstruction reveals RNA viruses with the potential to shape carbon cycling in soil.</title>
        <authorList>
            <person name="Starr E.P."/>
            <person name="Nuccio E."/>
            <person name="Pett-Ridge J."/>
            <person name="Banfield J.F."/>
            <person name="Firestone M.K."/>
        </authorList>
    </citation>
    <scope>NUCLEOTIDE SEQUENCE</scope>
    <source>
        <strain evidence="1">H1_Rhizo_27_scaffold_823</strain>
    </source>
</reference>
<name>A0A514D1V2_9VIRU</name>
<proteinExistence type="predicted"/>
<accession>A0A514D1V2</accession>
<feature type="non-terminal residue" evidence="1">
    <location>
        <position position="1"/>
    </location>
</feature>
<gene>
    <name evidence="1" type="ORF">H1Rhizo27823_000001</name>
</gene>
<organism evidence="1">
    <name type="scientific">Leviviridae sp</name>
    <dbReference type="NCBI Taxonomy" id="2027243"/>
    <lineage>
        <taxon>Viruses</taxon>
        <taxon>Riboviria</taxon>
        <taxon>Orthornavirae</taxon>
        <taxon>Lenarviricota</taxon>
        <taxon>Leviviricetes</taxon>
        <taxon>Norzivirales</taxon>
        <taxon>Fiersviridae</taxon>
    </lineage>
</organism>
<dbReference type="EMBL" id="MN033497">
    <property type="protein sequence ID" value="QDH87593.1"/>
    <property type="molecule type" value="Genomic_RNA"/>
</dbReference>
<protein>
    <submittedName>
        <fullName evidence="1">Uncharacterized protein</fullName>
    </submittedName>
</protein>